<dbReference type="EMBL" id="WCRY01000023">
    <property type="protein sequence ID" value="KAB4477092.1"/>
    <property type="molecule type" value="Genomic_DNA"/>
</dbReference>
<dbReference type="Proteomes" id="UP000440614">
    <property type="component" value="Unassembled WGS sequence"/>
</dbReference>
<dbReference type="EMBL" id="QSJP01000017">
    <property type="protein sequence ID" value="RHD85393.1"/>
    <property type="molecule type" value="Genomic_DNA"/>
</dbReference>
<evidence type="ECO:0000313" key="4">
    <source>
        <dbReference type="Proteomes" id="UP000284785"/>
    </source>
</evidence>
<evidence type="ECO:0000313" key="5">
    <source>
        <dbReference type="Proteomes" id="UP000436858"/>
    </source>
</evidence>
<evidence type="ECO:0000313" key="1">
    <source>
        <dbReference type="EMBL" id="KAB4307494.1"/>
    </source>
</evidence>
<name>A0A139KMM9_BACT4</name>
<evidence type="ECO:0000313" key="3">
    <source>
        <dbReference type="EMBL" id="RHD85393.1"/>
    </source>
</evidence>
<reference evidence="3 4" key="1">
    <citation type="submission" date="2018-08" db="EMBL/GenBank/DDBJ databases">
        <title>A genome reference for cultivated species of the human gut microbiota.</title>
        <authorList>
            <person name="Zou Y."/>
            <person name="Xue W."/>
            <person name="Luo G."/>
        </authorList>
    </citation>
    <scope>NUCLEOTIDE SEQUENCE [LARGE SCALE GENOMIC DNA]</scope>
    <source>
        <strain evidence="3 4">AM30-26</strain>
    </source>
</reference>
<dbReference type="Proteomes" id="UP000284785">
    <property type="component" value="Unassembled WGS sequence"/>
</dbReference>
<dbReference type="Proteomes" id="UP000436858">
    <property type="component" value="Unassembled WGS sequence"/>
</dbReference>
<proteinExistence type="predicted"/>
<comment type="caution">
    <text evidence="3">The sequence shown here is derived from an EMBL/GenBank/DDBJ whole genome shotgun (WGS) entry which is preliminary data.</text>
</comment>
<dbReference type="EMBL" id="WCSY01000024">
    <property type="protein sequence ID" value="KAB4307494.1"/>
    <property type="molecule type" value="Genomic_DNA"/>
</dbReference>
<dbReference type="AlphaFoldDB" id="A0A139KMM9"/>
<evidence type="ECO:0000313" key="2">
    <source>
        <dbReference type="EMBL" id="KAB4477092.1"/>
    </source>
</evidence>
<organism evidence="3 4">
    <name type="scientific">Bacteroides thetaiotaomicron</name>
    <dbReference type="NCBI Taxonomy" id="818"/>
    <lineage>
        <taxon>Bacteria</taxon>
        <taxon>Pseudomonadati</taxon>
        <taxon>Bacteroidota</taxon>
        <taxon>Bacteroidia</taxon>
        <taxon>Bacteroidales</taxon>
        <taxon>Bacteroidaceae</taxon>
        <taxon>Bacteroides</taxon>
    </lineage>
</organism>
<accession>A0A139KMM9</accession>
<sequence length="118" mass="14275">MFLSLILSFFSYKYQRTNKIQNERYFHHRYLSFYFNLSLMIFRTVYRYLTFIRLSFTDDTTYLLSISYLHPYLISLTYLCFLTDIFIVPLECTGLCTLVNRSCHPGETICSPEWHDNN</sequence>
<reference evidence="5 6" key="2">
    <citation type="journal article" date="2019" name="Nat. Med.">
        <title>A library of human gut bacterial isolates paired with longitudinal multiomics data enables mechanistic microbiome research.</title>
        <authorList>
            <person name="Poyet M."/>
            <person name="Groussin M."/>
            <person name="Gibbons S.M."/>
            <person name="Avila-Pacheco J."/>
            <person name="Jiang X."/>
            <person name="Kearney S.M."/>
            <person name="Perrotta A.R."/>
            <person name="Berdy B."/>
            <person name="Zhao S."/>
            <person name="Lieberman T.D."/>
            <person name="Swanson P.K."/>
            <person name="Smith M."/>
            <person name="Roesemann S."/>
            <person name="Alexander J.E."/>
            <person name="Rich S.A."/>
            <person name="Livny J."/>
            <person name="Vlamakis H."/>
            <person name="Clish C."/>
            <person name="Bullock K."/>
            <person name="Deik A."/>
            <person name="Scott J."/>
            <person name="Pierce K.A."/>
            <person name="Xavier R.J."/>
            <person name="Alm E.J."/>
        </authorList>
    </citation>
    <scope>NUCLEOTIDE SEQUENCE [LARGE SCALE GENOMIC DNA]</scope>
    <source>
        <strain evidence="2 5">BIOML-A162</strain>
        <strain evidence="1 6">BIOML-A188</strain>
    </source>
</reference>
<evidence type="ECO:0000313" key="6">
    <source>
        <dbReference type="Proteomes" id="UP000440614"/>
    </source>
</evidence>
<gene>
    <name evidence="3" type="ORF">DW780_17725</name>
    <name evidence="2" type="ORF">GAN91_20190</name>
    <name evidence="1" type="ORF">GAO51_21085</name>
</gene>
<protein>
    <submittedName>
        <fullName evidence="3">Uncharacterized protein</fullName>
    </submittedName>
</protein>